<evidence type="ECO:0000256" key="4">
    <source>
        <dbReference type="ARBA" id="ARBA00022676"/>
    </source>
</evidence>
<feature type="transmembrane region" description="Helical" evidence="10">
    <location>
        <begin position="305"/>
        <end position="322"/>
    </location>
</feature>
<keyword evidence="13" id="KW-1185">Reference proteome</keyword>
<sequence>MPSNQEQLRSRSNKKANKAAKKQEAAAAAAAAANRPKVNGPRAARDLLTEAGTFTFSLNSAFRLLLIARCTSALFGVIQDCDEVYNYWEPMHYIHHGTGMQTWEYSPEFGIRSWAYVMVHAVAGWIASMVATHKMQMFYLIRLAFAAASAYVEARFYRTVTEEINPHVGRYVFVALFFSAGMFNASTAFLPSSFAMLMTFLAFSYTLRPPVQANNKRVSHAVMCFGIAALVGWPFSAVVGVPFVIEELVVYGQDGTVDAQGRPTPMVRPKNWRMQRVLRLVKTMVMCAVGISVPIVLVDYLFYRRLMFVPLNIVLYNVFGGVGQGPDIFGTEPWYYYILNGFLNFNILFLLALASAPFALIAAYVDRERLPGTSKLDAAWPYILLAIKLLPFYIWFTIFTLQPHKEERFLYVAYPFIALNASISIFLFRGWASRGARRLGASIMVRAALVRYVSLAILAVYALISVSRIAALATRYRAPQRVYSALWKERAPDQLVNLNYLQENYPYDASVGDINLCVGKEWHRFPSSYFLPNDVRLRYIKSDFEGMLPKHFLPDFETADYEEDGKQLSYRARQFAFKGARTIQPGFNSYNKEDPSIYVDIDQCDYLVDADFPLRPWSPREPRFIQDEKNWEILDCEPILDTANSNRLSRAFFVPGARGLAWGDYCLLKRRA</sequence>
<dbReference type="EC" id="2.4.1.-" evidence="10"/>
<evidence type="ECO:0000256" key="3">
    <source>
        <dbReference type="ARBA" id="ARBA00007063"/>
    </source>
</evidence>
<comment type="subcellular location">
    <subcellularLocation>
        <location evidence="1 10">Endoplasmic reticulum membrane</location>
        <topology evidence="1 10">Multi-pass membrane protein</topology>
    </subcellularLocation>
</comment>
<proteinExistence type="inferred from homology"/>
<name>A0AAD7UX61_9FUNG</name>
<feature type="transmembrane region" description="Helical" evidence="10">
    <location>
        <begin position="334"/>
        <end position="365"/>
    </location>
</feature>
<dbReference type="PANTHER" id="PTHR22760:SF2">
    <property type="entry name" value="ALPHA-1,2-MANNOSYLTRANSFERASE ALG9"/>
    <property type="match status" value="1"/>
</dbReference>
<accession>A0AAD7UX61</accession>
<gene>
    <name evidence="12" type="ORF">O0I10_009624</name>
</gene>
<evidence type="ECO:0000256" key="10">
    <source>
        <dbReference type="RuleBase" id="RU363075"/>
    </source>
</evidence>
<evidence type="ECO:0000256" key="2">
    <source>
        <dbReference type="ARBA" id="ARBA00004922"/>
    </source>
</evidence>
<evidence type="ECO:0000313" key="13">
    <source>
        <dbReference type="Proteomes" id="UP001234581"/>
    </source>
</evidence>
<evidence type="ECO:0000256" key="9">
    <source>
        <dbReference type="ARBA" id="ARBA00023136"/>
    </source>
</evidence>
<feature type="transmembrane region" description="Helical" evidence="10">
    <location>
        <begin position="137"/>
        <end position="156"/>
    </location>
</feature>
<dbReference type="PANTHER" id="PTHR22760">
    <property type="entry name" value="GLYCOSYLTRANSFERASE"/>
    <property type="match status" value="1"/>
</dbReference>
<comment type="similarity">
    <text evidence="3 10">Belongs to the glycosyltransferase 22 family.</text>
</comment>
<comment type="pathway">
    <text evidence="2">Protein modification; protein glycosylation.</text>
</comment>
<feature type="transmembrane region" description="Helical" evidence="10">
    <location>
        <begin position="189"/>
        <end position="207"/>
    </location>
</feature>
<feature type="transmembrane region" description="Helical" evidence="10">
    <location>
        <begin position="449"/>
        <end position="471"/>
    </location>
</feature>
<feature type="transmembrane region" description="Helical" evidence="10">
    <location>
        <begin position="277"/>
        <end position="298"/>
    </location>
</feature>
<evidence type="ECO:0000256" key="5">
    <source>
        <dbReference type="ARBA" id="ARBA00022679"/>
    </source>
</evidence>
<dbReference type="Proteomes" id="UP001234581">
    <property type="component" value="Unassembled WGS sequence"/>
</dbReference>
<feature type="compositionally biased region" description="Basic residues" evidence="11">
    <location>
        <begin position="11"/>
        <end position="20"/>
    </location>
</feature>
<feature type="compositionally biased region" description="Low complexity" evidence="11">
    <location>
        <begin position="25"/>
        <end position="34"/>
    </location>
</feature>
<dbReference type="RefSeq" id="XP_058339647.1">
    <property type="nucleotide sequence ID" value="XM_058489611.1"/>
</dbReference>
<evidence type="ECO:0000256" key="7">
    <source>
        <dbReference type="ARBA" id="ARBA00022824"/>
    </source>
</evidence>
<dbReference type="InterPro" id="IPR005599">
    <property type="entry name" value="GPI_mannosylTrfase"/>
</dbReference>
<reference evidence="12 13" key="1">
    <citation type="submission" date="2023-03" db="EMBL/GenBank/DDBJ databases">
        <title>Genome sequence of Lichtheimia ornata CBS 291.66.</title>
        <authorList>
            <person name="Mohabir J.T."/>
            <person name="Shea T.P."/>
            <person name="Kurbessoian T."/>
            <person name="Berby B."/>
            <person name="Fontaine J."/>
            <person name="Livny J."/>
            <person name="Gnirke A."/>
            <person name="Stajich J.E."/>
            <person name="Cuomo C.A."/>
        </authorList>
    </citation>
    <scope>NUCLEOTIDE SEQUENCE [LARGE SCALE GENOMIC DNA]</scope>
    <source>
        <strain evidence="12">CBS 291.66</strain>
    </source>
</reference>
<evidence type="ECO:0000256" key="8">
    <source>
        <dbReference type="ARBA" id="ARBA00022989"/>
    </source>
</evidence>
<keyword evidence="8 10" id="KW-1133">Transmembrane helix</keyword>
<dbReference type="GO" id="GO:0006487">
    <property type="term" value="P:protein N-linked glycosylation"/>
    <property type="evidence" value="ECO:0007669"/>
    <property type="project" value="TreeGrafter"/>
</dbReference>
<organism evidence="12 13">
    <name type="scientific">Lichtheimia ornata</name>
    <dbReference type="NCBI Taxonomy" id="688661"/>
    <lineage>
        <taxon>Eukaryota</taxon>
        <taxon>Fungi</taxon>
        <taxon>Fungi incertae sedis</taxon>
        <taxon>Mucoromycota</taxon>
        <taxon>Mucoromycotina</taxon>
        <taxon>Mucoromycetes</taxon>
        <taxon>Mucorales</taxon>
        <taxon>Lichtheimiaceae</taxon>
        <taxon>Lichtheimia</taxon>
    </lineage>
</organism>
<dbReference type="GO" id="GO:0005789">
    <property type="term" value="C:endoplasmic reticulum membrane"/>
    <property type="evidence" value="ECO:0007669"/>
    <property type="project" value="UniProtKB-SubCell"/>
</dbReference>
<feature type="transmembrane region" description="Helical" evidence="10">
    <location>
        <begin position="113"/>
        <end position="131"/>
    </location>
</feature>
<feature type="transmembrane region" description="Helical" evidence="10">
    <location>
        <begin position="219"/>
        <end position="245"/>
    </location>
</feature>
<dbReference type="Pfam" id="PF03901">
    <property type="entry name" value="Glyco_transf_22"/>
    <property type="match status" value="1"/>
</dbReference>
<dbReference type="GeneID" id="83217029"/>
<evidence type="ECO:0000256" key="1">
    <source>
        <dbReference type="ARBA" id="ARBA00004477"/>
    </source>
</evidence>
<keyword evidence="5" id="KW-0808">Transferase</keyword>
<dbReference type="EMBL" id="JARTCD010000057">
    <property type="protein sequence ID" value="KAJ8654733.1"/>
    <property type="molecule type" value="Genomic_DNA"/>
</dbReference>
<evidence type="ECO:0000313" key="12">
    <source>
        <dbReference type="EMBL" id="KAJ8654733.1"/>
    </source>
</evidence>
<feature type="region of interest" description="Disordered" evidence="11">
    <location>
        <begin position="1"/>
        <end position="37"/>
    </location>
</feature>
<keyword evidence="4 10" id="KW-0328">Glycosyltransferase</keyword>
<feature type="transmembrane region" description="Helical" evidence="10">
    <location>
        <begin position="408"/>
        <end position="428"/>
    </location>
</feature>
<comment type="caution">
    <text evidence="12">The sequence shown here is derived from an EMBL/GenBank/DDBJ whole genome shotgun (WGS) entry which is preliminary data.</text>
</comment>
<feature type="transmembrane region" description="Helical" evidence="10">
    <location>
        <begin position="377"/>
        <end position="396"/>
    </location>
</feature>
<evidence type="ECO:0000256" key="11">
    <source>
        <dbReference type="SAM" id="MobiDB-lite"/>
    </source>
</evidence>
<keyword evidence="7 10" id="KW-0256">Endoplasmic reticulum</keyword>
<protein>
    <recommendedName>
        <fullName evidence="10">Mannosyltransferase</fullName>
        <ecNumber evidence="10">2.4.1.-</ecNumber>
    </recommendedName>
</protein>
<dbReference type="AlphaFoldDB" id="A0AAD7UX61"/>
<evidence type="ECO:0000256" key="6">
    <source>
        <dbReference type="ARBA" id="ARBA00022692"/>
    </source>
</evidence>
<keyword evidence="9 10" id="KW-0472">Membrane</keyword>
<keyword evidence="6 10" id="KW-0812">Transmembrane</keyword>
<dbReference type="GO" id="GO:0000026">
    <property type="term" value="F:alpha-1,2-mannosyltransferase activity"/>
    <property type="evidence" value="ECO:0007669"/>
    <property type="project" value="TreeGrafter"/>
</dbReference>